<evidence type="ECO:0000256" key="7">
    <source>
        <dbReference type="ARBA" id="ARBA00023237"/>
    </source>
</evidence>
<sequence>MPGRDFSAHERRPVERRSDKKSFGFGVSAVLALVLAGGWSAAAQAQTMDAALARAYAGNPTLNSQRASVRATDENVPQARAGYRPRITASADIGASVLDSSVPAGAASSAFHNNLTTRLNPRGAGVQITQNIFDSGKTRNSISQSESQVLGARETLRNTEQNVLLDAATSYMNVLRDTAILNLNRNNVEVLEEQLRQTRDRFQVGEVTRTDVAQAEARLSSAQSQAILAESNLKTSVARYRQNVGTEPRSLAPGRPVENLLPKSLPVAVNQALAGHPAIIAALHGVDAAELQVKVTQADLGPTIGLTGSVQQRYDNQYFGDNRTSASIVGSLTIPIYEGGLVYSRTRQAKETAGQRRIDVDTQRDTVRAAVISAWGGLEAAKAQIIAAQAQVEASSTALAGVREEAKVGQRTTLDVLNAQQELVSARSNLVSAQRDRVVASYSVLSAVGKLSAQTLKLKTANYDSRQHYDQVKDLWWGTQTPDGR</sequence>
<comment type="caution">
    <text evidence="9">The sequence shown here is derived from an EMBL/GenBank/DDBJ whole genome shotgun (WGS) entry which is preliminary data.</text>
</comment>
<keyword evidence="5" id="KW-0812">Transmembrane</keyword>
<dbReference type="Proteomes" id="UP000619295">
    <property type="component" value="Unassembled WGS sequence"/>
</dbReference>
<organism evidence="9 10">
    <name type="scientific">Bosea spartocytisi</name>
    <dbReference type="NCBI Taxonomy" id="2773451"/>
    <lineage>
        <taxon>Bacteria</taxon>
        <taxon>Pseudomonadati</taxon>
        <taxon>Pseudomonadota</taxon>
        <taxon>Alphaproteobacteria</taxon>
        <taxon>Hyphomicrobiales</taxon>
        <taxon>Boseaceae</taxon>
        <taxon>Bosea</taxon>
    </lineage>
</organism>
<keyword evidence="7" id="KW-0998">Cell outer membrane</keyword>
<evidence type="ECO:0000256" key="5">
    <source>
        <dbReference type="ARBA" id="ARBA00022692"/>
    </source>
</evidence>
<protein>
    <submittedName>
        <fullName evidence="9">TolC family outer membrane protein</fullName>
    </submittedName>
</protein>
<dbReference type="Gene3D" id="1.20.1600.10">
    <property type="entry name" value="Outer membrane efflux proteins (OEP)"/>
    <property type="match status" value="1"/>
</dbReference>
<evidence type="ECO:0000313" key="10">
    <source>
        <dbReference type="Proteomes" id="UP000619295"/>
    </source>
</evidence>
<keyword evidence="6" id="KW-0472">Membrane</keyword>
<evidence type="ECO:0000256" key="2">
    <source>
        <dbReference type="ARBA" id="ARBA00007613"/>
    </source>
</evidence>
<dbReference type="NCBIfam" id="TIGR01844">
    <property type="entry name" value="type_I_sec_TolC"/>
    <property type="match status" value="1"/>
</dbReference>
<keyword evidence="4" id="KW-1134">Transmembrane beta strand</keyword>
<evidence type="ECO:0000256" key="6">
    <source>
        <dbReference type="ARBA" id="ARBA00023136"/>
    </source>
</evidence>
<evidence type="ECO:0000256" key="1">
    <source>
        <dbReference type="ARBA" id="ARBA00004442"/>
    </source>
</evidence>
<dbReference type="PANTHER" id="PTHR30026">
    <property type="entry name" value="OUTER MEMBRANE PROTEIN TOLC"/>
    <property type="match status" value="1"/>
</dbReference>
<dbReference type="InterPro" id="IPR051906">
    <property type="entry name" value="TolC-like"/>
</dbReference>
<evidence type="ECO:0000256" key="4">
    <source>
        <dbReference type="ARBA" id="ARBA00022452"/>
    </source>
</evidence>
<dbReference type="InterPro" id="IPR010130">
    <property type="entry name" value="T1SS_OMP_TolC"/>
</dbReference>
<keyword evidence="3" id="KW-0813">Transport</keyword>
<dbReference type="GO" id="GO:0015562">
    <property type="term" value="F:efflux transmembrane transporter activity"/>
    <property type="evidence" value="ECO:0007669"/>
    <property type="project" value="InterPro"/>
</dbReference>
<evidence type="ECO:0000256" key="8">
    <source>
        <dbReference type="SAM" id="Coils"/>
    </source>
</evidence>
<dbReference type="Pfam" id="PF02321">
    <property type="entry name" value="OEP"/>
    <property type="match status" value="2"/>
</dbReference>
<feature type="coiled-coil region" evidence="8">
    <location>
        <begin position="142"/>
        <end position="232"/>
    </location>
</feature>
<keyword evidence="10" id="KW-1185">Reference proteome</keyword>
<evidence type="ECO:0000256" key="3">
    <source>
        <dbReference type="ARBA" id="ARBA00022448"/>
    </source>
</evidence>
<dbReference type="AlphaFoldDB" id="A0A927EEG5"/>
<proteinExistence type="inferred from homology"/>
<evidence type="ECO:0000313" key="9">
    <source>
        <dbReference type="EMBL" id="MBD3847786.1"/>
    </source>
</evidence>
<dbReference type="SUPFAM" id="SSF56954">
    <property type="entry name" value="Outer membrane efflux proteins (OEP)"/>
    <property type="match status" value="1"/>
</dbReference>
<dbReference type="GO" id="GO:1990281">
    <property type="term" value="C:efflux pump complex"/>
    <property type="evidence" value="ECO:0007669"/>
    <property type="project" value="TreeGrafter"/>
</dbReference>
<gene>
    <name evidence="9" type="ORF">IED13_18965</name>
</gene>
<dbReference type="PANTHER" id="PTHR30026:SF22">
    <property type="entry name" value="OUTER MEMBRANE EFFLUX PROTEIN"/>
    <property type="match status" value="1"/>
</dbReference>
<keyword evidence="8" id="KW-0175">Coiled coil</keyword>
<dbReference type="EMBL" id="JACXWY010000013">
    <property type="protein sequence ID" value="MBD3847786.1"/>
    <property type="molecule type" value="Genomic_DNA"/>
</dbReference>
<dbReference type="GO" id="GO:0015288">
    <property type="term" value="F:porin activity"/>
    <property type="evidence" value="ECO:0007669"/>
    <property type="project" value="TreeGrafter"/>
</dbReference>
<name>A0A927EEG5_9HYPH</name>
<dbReference type="InterPro" id="IPR003423">
    <property type="entry name" value="OMP_efflux"/>
</dbReference>
<comment type="subcellular location">
    <subcellularLocation>
        <location evidence="1">Cell outer membrane</location>
    </subcellularLocation>
</comment>
<dbReference type="GO" id="GO:0009279">
    <property type="term" value="C:cell outer membrane"/>
    <property type="evidence" value="ECO:0007669"/>
    <property type="project" value="UniProtKB-SubCell"/>
</dbReference>
<reference evidence="9" key="1">
    <citation type="submission" date="2020-09" db="EMBL/GenBank/DDBJ databases">
        <title>Bosea spartocytisi sp. nov. a root nodule endophyte of Spartocytisus supranubius in the high mountain ecosystem fo the Teide National Park (Canary Islands, Spain).</title>
        <authorList>
            <person name="Pulido-Suarez L."/>
            <person name="Peix A."/>
            <person name="Igual J.M."/>
            <person name="Socas-Perez N."/>
            <person name="Velazquez E."/>
            <person name="Flores-Felix J.D."/>
            <person name="Leon-Barrios M."/>
        </authorList>
    </citation>
    <scope>NUCLEOTIDE SEQUENCE</scope>
    <source>
        <strain evidence="9">SSUT16</strain>
    </source>
</reference>
<accession>A0A927EEG5</accession>
<comment type="similarity">
    <text evidence="2">Belongs to the outer membrane factor (OMF) (TC 1.B.17) family.</text>
</comment>